<dbReference type="SUPFAM" id="SSF53335">
    <property type="entry name" value="S-adenosyl-L-methionine-dependent methyltransferases"/>
    <property type="match status" value="1"/>
</dbReference>
<dbReference type="Proteomes" id="UP000807825">
    <property type="component" value="Unassembled WGS sequence"/>
</dbReference>
<evidence type="ECO:0000256" key="3">
    <source>
        <dbReference type="ARBA" id="ARBA00022691"/>
    </source>
</evidence>
<evidence type="ECO:0000259" key="6">
    <source>
        <dbReference type="Pfam" id="PF05175"/>
    </source>
</evidence>
<evidence type="ECO:0000256" key="4">
    <source>
        <dbReference type="ARBA" id="ARBA00048391"/>
    </source>
</evidence>
<evidence type="ECO:0000313" key="9">
    <source>
        <dbReference type="Proteomes" id="UP000807825"/>
    </source>
</evidence>
<dbReference type="Gene3D" id="3.40.50.150">
    <property type="entry name" value="Vaccinia Virus protein VP39"/>
    <property type="match status" value="1"/>
</dbReference>
<dbReference type="EC" id="2.1.1.297" evidence="5"/>
<protein>
    <recommendedName>
        <fullName evidence="5">Release factor glutamine methyltransferase</fullName>
        <shortName evidence="5">RF MTase</shortName>
        <ecNumber evidence="5">2.1.1.297</ecNumber>
    </recommendedName>
    <alternativeName>
        <fullName evidence="5">N5-glutamine methyltransferase PrmC</fullName>
    </alternativeName>
    <alternativeName>
        <fullName evidence="5">Protein-(glutamine-N5) MTase PrmC</fullName>
    </alternativeName>
    <alternativeName>
        <fullName evidence="5">Protein-glutamine N-methyltransferase PrmC</fullName>
    </alternativeName>
</protein>
<dbReference type="EMBL" id="JACRDE010000492">
    <property type="protein sequence ID" value="MBI5251540.1"/>
    <property type="molecule type" value="Genomic_DNA"/>
</dbReference>
<dbReference type="AlphaFoldDB" id="A0A9D6V3R3"/>
<keyword evidence="1 5" id="KW-0489">Methyltransferase</keyword>
<dbReference type="NCBIfam" id="TIGR00536">
    <property type="entry name" value="hemK_fam"/>
    <property type="match status" value="1"/>
</dbReference>
<evidence type="ECO:0000259" key="7">
    <source>
        <dbReference type="Pfam" id="PF17827"/>
    </source>
</evidence>
<keyword evidence="2 5" id="KW-0808">Transferase</keyword>
<dbReference type="PANTHER" id="PTHR18895">
    <property type="entry name" value="HEMK METHYLTRANSFERASE"/>
    <property type="match status" value="1"/>
</dbReference>
<dbReference type="Gene3D" id="1.10.8.10">
    <property type="entry name" value="DNA helicase RuvA subunit, C-terminal domain"/>
    <property type="match status" value="1"/>
</dbReference>
<dbReference type="InterPro" id="IPR019874">
    <property type="entry name" value="RF_methyltr_PrmC"/>
</dbReference>
<comment type="catalytic activity">
    <reaction evidence="4 5">
        <text>L-glutaminyl-[peptide chain release factor] + S-adenosyl-L-methionine = N(5)-methyl-L-glutaminyl-[peptide chain release factor] + S-adenosyl-L-homocysteine + H(+)</text>
        <dbReference type="Rhea" id="RHEA:42896"/>
        <dbReference type="Rhea" id="RHEA-COMP:10271"/>
        <dbReference type="Rhea" id="RHEA-COMP:10272"/>
        <dbReference type="ChEBI" id="CHEBI:15378"/>
        <dbReference type="ChEBI" id="CHEBI:30011"/>
        <dbReference type="ChEBI" id="CHEBI:57856"/>
        <dbReference type="ChEBI" id="CHEBI:59789"/>
        <dbReference type="ChEBI" id="CHEBI:61891"/>
        <dbReference type="EC" id="2.1.1.297"/>
    </reaction>
</comment>
<comment type="caution">
    <text evidence="5">Lacks conserved residue(s) required for the propagation of feature annotation.</text>
</comment>
<feature type="domain" description="Release factor glutamine methyltransferase N-terminal" evidence="7">
    <location>
        <begin position="15"/>
        <end position="85"/>
    </location>
</feature>
<dbReference type="NCBIfam" id="TIGR03534">
    <property type="entry name" value="RF_mod_PrmC"/>
    <property type="match status" value="1"/>
</dbReference>
<feature type="binding site" evidence="5">
    <location>
        <begin position="198"/>
        <end position="201"/>
    </location>
    <ligand>
        <name>substrate</name>
    </ligand>
</feature>
<comment type="function">
    <text evidence="5">Methylates the class 1 translation termination release factors RF1/PrfA and RF2/PrfB on the glutamine residue of the universally conserved GGQ motif.</text>
</comment>
<dbReference type="Pfam" id="PF17827">
    <property type="entry name" value="PrmC_N"/>
    <property type="match status" value="1"/>
</dbReference>
<comment type="similarity">
    <text evidence="5">Belongs to the protein N5-glutamine methyltransferase family. PrmC subfamily.</text>
</comment>
<sequence length="293" mass="32853">MEPQHKTPSRWTIKDVLEWTAAYFKKRGITTARLDAEVLLAFCLSADRLFLYLNLERPLLTAERVRYRELVRRRAMREPVSLIIGKKEFWSLPFRVVPGVLIPRPDTEILVEAVVQEIRSIPEPRVLEIGTGSGAVSVAIAKENPTAEILATDVNLLALETASLNAEECGVSGSIDFLCTDLFLAISQRELFDVICSNPPYIPHDTIPTLDPEINFEPILALDGGPDGLDVIRHIAVHARHFLKDRGALILEMDPEQENQARRIFTNLTGLAEIRVFPDLSGKARVIKGKLFK</sequence>
<comment type="caution">
    <text evidence="8">The sequence shown here is derived from an EMBL/GenBank/DDBJ whole genome shotgun (WGS) entry which is preliminary data.</text>
</comment>
<evidence type="ECO:0000256" key="5">
    <source>
        <dbReference type="HAMAP-Rule" id="MF_02126"/>
    </source>
</evidence>
<accession>A0A9D6V3R3</accession>
<keyword evidence="3 5" id="KW-0949">S-adenosyl-L-methionine</keyword>
<feature type="binding site" evidence="5">
    <location>
        <position position="198"/>
    </location>
    <ligand>
        <name>S-adenosyl-L-methionine</name>
        <dbReference type="ChEBI" id="CHEBI:59789"/>
    </ligand>
</feature>
<dbReference type="GO" id="GO:0032259">
    <property type="term" value="P:methylation"/>
    <property type="evidence" value="ECO:0007669"/>
    <property type="project" value="UniProtKB-KW"/>
</dbReference>
<dbReference type="InterPro" id="IPR040758">
    <property type="entry name" value="PrmC_N"/>
</dbReference>
<organism evidence="8 9">
    <name type="scientific">Desulfomonile tiedjei</name>
    <dbReference type="NCBI Taxonomy" id="2358"/>
    <lineage>
        <taxon>Bacteria</taxon>
        <taxon>Pseudomonadati</taxon>
        <taxon>Thermodesulfobacteriota</taxon>
        <taxon>Desulfomonilia</taxon>
        <taxon>Desulfomonilales</taxon>
        <taxon>Desulfomonilaceae</taxon>
        <taxon>Desulfomonile</taxon>
    </lineage>
</organism>
<dbReference type="GO" id="GO:0102559">
    <property type="term" value="F:peptide chain release factor N(5)-glutamine methyltransferase activity"/>
    <property type="evidence" value="ECO:0007669"/>
    <property type="project" value="UniProtKB-EC"/>
</dbReference>
<dbReference type="CDD" id="cd02440">
    <property type="entry name" value="AdoMet_MTases"/>
    <property type="match status" value="1"/>
</dbReference>
<evidence type="ECO:0000256" key="1">
    <source>
        <dbReference type="ARBA" id="ARBA00022603"/>
    </source>
</evidence>
<dbReference type="InterPro" id="IPR007848">
    <property type="entry name" value="Small_mtfrase_dom"/>
</dbReference>
<reference evidence="8" key="1">
    <citation type="submission" date="2020-07" db="EMBL/GenBank/DDBJ databases">
        <title>Huge and variable diversity of episymbiotic CPR bacteria and DPANN archaea in groundwater ecosystems.</title>
        <authorList>
            <person name="He C.Y."/>
            <person name="Keren R."/>
            <person name="Whittaker M."/>
            <person name="Farag I.F."/>
            <person name="Doudna J."/>
            <person name="Cate J.H.D."/>
            <person name="Banfield J.F."/>
        </authorList>
    </citation>
    <scope>NUCLEOTIDE SEQUENCE</scope>
    <source>
        <strain evidence="8">NC_groundwater_1664_Pr3_B-0.1um_52_9</strain>
    </source>
</reference>
<evidence type="ECO:0000313" key="8">
    <source>
        <dbReference type="EMBL" id="MBI5251540.1"/>
    </source>
</evidence>
<gene>
    <name evidence="5 8" type="primary">prmC</name>
    <name evidence="8" type="ORF">HY912_18780</name>
</gene>
<feature type="binding site" evidence="5">
    <location>
        <position position="153"/>
    </location>
    <ligand>
        <name>S-adenosyl-L-methionine</name>
        <dbReference type="ChEBI" id="CHEBI:59789"/>
    </ligand>
</feature>
<evidence type="ECO:0000256" key="2">
    <source>
        <dbReference type="ARBA" id="ARBA00022679"/>
    </source>
</evidence>
<dbReference type="InterPro" id="IPR029063">
    <property type="entry name" value="SAM-dependent_MTases_sf"/>
</dbReference>
<feature type="binding site" evidence="5">
    <location>
        <begin position="130"/>
        <end position="134"/>
    </location>
    <ligand>
        <name>S-adenosyl-L-methionine</name>
        <dbReference type="ChEBI" id="CHEBI:59789"/>
    </ligand>
</feature>
<dbReference type="InterPro" id="IPR004556">
    <property type="entry name" value="HemK-like"/>
</dbReference>
<feature type="domain" description="Methyltransferase small" evidence="6">
    <location>
        <begin position="107"/>
        <end position="201"/>
    </location>
</feature>
<proteinExistence type="inferred from homology"/>
<name>A0A9D6V3R3_9BACT</name>
<dbReference type="Pfam" id="PF05175">
    <property type="entry name" value="MTS"/>
    <property type="match status" value="1"/>
</dbReference>
<dbReference type="InterPro" id="IPR050320">
    <property type="entry name" value="N5-glutamine_MTase"/>
</dbReference>
<dbReference type="HAMAP" id="MF_02126">
    <property type="entry name" value="RF_methyltr_PrmC"/>
    <property type="match status" value="1"/>
</dbReference>
<dbReference type="PANTHER" id="PTHR18895:SF74">
    <property type="entry name" value="MTRF1L RELEASE FACTOR GLUTAMINE METHYLTRANSFERASE"/>
    <property type="match status" value="1"/>
</dbReference>